<keyword evidence="6 12" id="KW-0547">Nucleotide-binding</keyword>
<dbReference type="SUPFAM" id="SSF56112">
    <property type="entry name" value="Protein kinase-like (PK-like)"/>
    <property type="match status" value="1"/>
</dbReference>
<dbReference type="GeneID" id="114073837"/>
<evidence type="ECO:0000256" key="11">
    <source>
        <dbReference type="ARBA" id="ARBA00023180"/>
    </source>
</evidence>
<evidence type="ECO:0000256" key="13">
    <source>
        <dbReference type="SAM" id="Phobius"/>
    </source>
</evidence>
<feature type="binding site" evidence="12">
    <location>
        <position position="356"/>
    </location>
    <ligand>
        <name>ATP</name>
        <dbReference type="ChEBI" id="CHEBI:30616"/>
    </ligand>
</feature>
<accession>A0ABM1G432</accession>
<dbReference type="Pfam" id="PF00069">
    <property type="entry name" value="Pkinase"/>
    <property type="match status" value="1"/>
</dbReference>
<keyword evidence="8 12" id="KW-0067">ATP-binding</keyword>
<keyword evidence="3" id="KW-0808">Transferase</keyword>
<keyword evidence="11" id="KW-0325">Glycoprotein</keyword>
<keyword evidence="15" id="KW-1185">Reference proteome</keyword>
<keyword evidence="7" id="KW-0418">Kinase</keyword>
<evidence type="ECO:0000259" key="14">
    <source>
        <dbReference type="PROSITE" id="PS50011"/>
    </source>
</evidence>
<dbReference type="InterPro" id="IPR017441">
    <property type="entry name" value="Protein_kinase_ATP_BS"/>
</dbReference>
<dbReference type="Proteomes" id="UP000694930">
    <property type="component" value="Chromosome 2"/>
</dbReference>
<keyword evidence="9 13" id="KW-1133">Transmembrane helix</keyword>
<comment type="subcellular location">
    <subcellularLocation>
        <location evidence="1">Membrane</location>
        <topology evidence="1">Single-pass type I membrane protein</topology>
    </subcellularLocation>
</comment>
<dbReference type="InterPro" id="IPR000719">
    <property type="entry name" value="Prot_kinase_dom"/>
</dbReference>
<evidence type="ECO:0000256" key="10">
    <source>
        <dbReference type="ARBA" id="ARBA00023136"/>
    </source>
</evidence>
<evidence type="ECO:0000256" key="4">
    <source>
        <dbReference type="ARBA" id="ARBA00022692"/>
    </source>
</evidence>
<evidence type="ECO:0000256" key="8">
    <source>
        <dbReference type="ARBA" id="ARBA00022840"/>
    </source>
</evidence>
<evidence type="ECO:0000256" key="1">
    <source>
        <dbReference type="ARBA" id="ARBA00004479"/>
    </source>
</evidence>
<keyword evidence="2" id="KW-0723">Serine/threonine-protein kinase</keyword>
<reference evidence="16" key="2">
    <citation type="submission" date="2025-08" db="UniProtKB">
        <authorList>
            <consortium name="RefSeq"/>
        </authorList>
    </citation>
    <scope>IDENTIFICATION</scope>
</reference>
<reference evidence="15" key="1">
    <citation type="journal article" date="2014" name="Nat. Genet.">
        <title>The genome of the stress-tolerant wild tomato species Solanum pennellii.</title>
        <authorList>
            <person name="Bolger A."/>
            <person name="Scossa F."/>
            <person name="Bolger M.E."/>
            <person name="Lanz C."/>
            <person name="Maumus F."/>
            <person name="Tohge T."/>
            <person name="Quesneville H."/>
            <person name="Alseekh S."/>
            <person name="Sorensen I."/>
            <person name="Lichtenstein G."/>
            <person name="Fich E.A."/>
            <person name="Conte M."/>
            <person name="Keller H."/>
            <person name="Schneeberger K."/>
            <person name="Schwacke R."/>
            <person name="Ofner I."/>
            <person name="Vrebalov J."/>
            <person name="Xu Y."/>
            <person name="Osorio S."/>
            <person name="Aflitos S.A."/>
            <person name="Schijlen E."/>
            <person name="Jimenez-Gomez J.M."/>
            <person name="Ryngajllo M."/>
            <person name="Kimura S."/>
            <person name="Kumar R."/>
            <person name="Koenig D."/>
            <person name="Headland L.R."/>
            <person name="Maloof J.N."/>
            <person name="Sinha N."/>
            <person name="van Ham R.C."/>
            <person name="Lankhorst R.K."/>
            <person name="Mao L."/>
            <person name="Vogel A."/>
            <person name="Arsova B."/>
            <person name="Panstruga R."/>
            <person name="Fei Z."/>
            <person name="Rose J.K."/>
            <person name="Zamir D."/>
            <person name="Carrari F."/>
            <person name="Giovannoni J.J."/>
            <person name="Weigel D."/>
            <person name="Usadel B."/>
            <person name="Fernie A.R."/>
        </authorList>
    </citation>
    <scope>NUCLEOTIDE SEQUENCE [LARGE SCALE GENOMIC DNA]</scope>
    <source>
        <strain evidence="15">cv. LA0716</strain>
    </source>
</reference>
<evidence type="ECO:0000256" key="7">
    <source>
        <dbReference type="ARBA" id="ARBA00022777"/>
    </source>
</evidence>
<proteinExistence type="predicted"/>
<dbReference type="Gene3D" id="3.30.200.20">
    <property type="entry name" value="Phosphorylase Kinase, domain 1"/>
    <property type="match status" value="1"/>
</dbReference>
<dbReference type="PROSITE" id="PS00107">
    <property type="entry name" value="PROTEIN_KINASE_ATP"/>
    <property type="match status" value="1"/>
</dbReference>
<evidence type="ECO:0000256" key="3">
    <source>
        <dbReference type="ARBA" id="ARBA00022679"/>
    </source>
</evidence>
<dbReference type="SMART" id="SM00220">
    <property type="entry name" value="S_TKc"/>
    <property type="match status" value="1"/>
</dbReference>
<evidence type="ECO:0000256" key="2">
    <source>
        <dbReference type="ARBA" id="ARBA00022527"/>
    </source>
</evidence>
<feature type="transmembrane region" description="Helical" evidence="13">
    <location>
        <begin position="268"/>
        <end position="290"/>
    </location>
</feature>
<evidence type="ECO:0000256" key="12">
    <source>
        <dbReference type="PROSITE-ProRule" id="PRU10141"/>
    </source>
</evidence>
<dbReference type="InterPro" id="IPR008271">
    <property type="entry name" value="Ser/Thr_kinase_AS"/>
</dbReference>
<evidence type="ECO:0000313" key="15">
    <source>
        <dbReference type="Proteomes" id="UP000694930"/>
    </source>
</evidence>
<dbReference type="PANTHER" id="PTHR27009">
    <property type="entry name" value="RUST RESISTANCE KINASE LR10-RELATED"/>
    <property type="match status" value="1"/>
</dbReference>
<keyword evidence="4 13" id="KW-0812">Transmembrane</keyword>
<protein>
    <submittedName>
        <fullName evidence="16">Rust resistance kinase Lr10-like</fullName>
    </submittedName>
</protein>
<keyword evidence="10 13" id="KW-0472">Membrane</keyword>
<evidence type="ECO:0000256" key="9">
    <source>
        <dbReference type="ARBA" id="ARBA00022989"/>
    </source>
</evidence>
<gene>
    <name evidence="16" type="primary">LOC114073837</name>
</gene>
<dbReference type="Gene3D" id="1.10.510.10">
    <property type="entry name" value="Transferase(Phosphotransferase) domain 1"/>
    <property type="match status" value="1"/>
</dbReference>
<name>A0ABM1G432_SOLPN</name>
<evidence type="ECO:0000256" key="5">
    <source>
        <dbReference type="ARBA" id="ARBA00022729"/>
    </source>
</evidence>
<dbReference type="InterPro" id="IPR011009">
    <property type="entry name" value="Kinase-like_dom_sf"/>
</dbReference>
<feature type="domain" description="Protein kinase" evidence="14">
    <location>
        <begin position="328"/>
        <end position="617"/>
    </location>
</feature>
<dbReference type="PROSITE" id="PS50011">
    <property type="entry name" value="PROTEIN_KINASE_DOM"/>
    <property type="match status" value="1"/>
</dbReference>
<evidence type="ECO:0000256" key="6">
    <source>
        <dbReference type="ARBA" id="ARBA00022741"/>
    </source>
</evidence>
<dbReference type="Pfam" id="PF13947">
    <property type="entry name" value="GUB_WAK_bind"/>
    <property type="match status" value="1"/>
</dbReference>
<organism evidence="15 16">
    <name type="scientific">Solanum pennellii</name>
    <name type="common">Tomato</name>
    <name type="synonym">Lycopersicon pennellii</name>
    <dbReference type="NCBI Taxonomy" id="28526"/>
    <lineage>
        <taxon>Eukaryota</taxon>
        <taxon>Viridiplantae</taxon>
        <taxon>Streptophyta</taxon>
        <taxon>Embryophyta</taxon>
        <taxon>Tracheophyta</taxon>
        <taxon>Spermatophyta</taxon>
        <taxon>Magnoliopsida</taxon>
        <taxon>eudicotyledons</taxon>
        <taxon>Gunneridae</taxon>
        <taxon>Pentapetalae</taxon>
        <taxon>asterids</taxon>
        <taxon>lamiids</taxon>
        <taxon>Solanales</taxon>
        <taxon>Solanaceae</taxon>
        <taxon>Solanoideae</taxon>
        <taxon>Solaneae</taxon>
        <taxon>Solanum</taxon>
        <taxon>Solanum subgen. Lycopersicon</taxon>
    </lineage>
</organism>
<dbReference type="PROSITE" id="PS00108">
    <property type="entry name" value="PROTEIN_KINASE_ST"/>
    <property type="match status" value="1"/>
</dbReference>
<dbReference type="InterPro" id="IPR045874">
    <property type="entry name" value="LRK10/LRL21-25-like"/>
</dbReference>
<dbReference type="RefSeq" id="XP_015065719.1">
    <property type="nucleotide sequence ID" value="XM_015210233.2"/>
</dbReference>
<sequence>MWKSLLTKLNSFKEKSVLRVGKCCQYWILASNQRMQVRVVLEMSILLFLLFIPSLSLGQRLEGCEDSWCKSHGPIVHFPFRLSHQPKHCGYDPGFELHCNNKDDTILELPPSVHLVVEKIDYVSQQIHLYDPDQCLPAKLPKLNLSQFNLKNEYYPMVLLNCSAPLADSDDDFVPCLSSSGYKVYAVYETYHLNFFLSEPCTKIHHYPYAWYTFRENKLQLNWSIPLCRSCEFKGMDCGFKDEIKQLETHCFNRTAINQKGMKSKKPLVAGVVLGTALVCIIAFLLYKLYLTSRNERESRARLEKFLEDYKAIRPTRYTYSDIKKITDDFNEKLGEGSYGTVYKGRLSSEIYVAVKVLRDSKGKGEEFINEIGTIGRIHHVNVVRLVGFCADGFRRALIYEYLPNDSLERFILPVSSSTGSVSVISWNKLQHIALGTARGIEYLHQGCDQQILHFDIKPQNILLDHNLNPKICDFGLAKLCSKEKSAVTMTAARGTIGYIAPEVLSRNFGKVSHKSDIYSFGMLLLEMVGGRINLDAKTINHSKVNSLEWIYRHLEKGEELKIRIEEEGDATIVRRIAIVGLWCIQWHPVDRPSIKEVTQMLEGDGSHLNLSPNPFMATDKPKLNASPLSEDLDVILEIK</sequence>
<keyword evidence="5" id="KW-0732">Signal</keyword>
<evidence type="ECO:0000313" key="16">
    <source>
        <dbReference type="RefSeq" id="XP_015065719.1"/>
    </source>
</evidence>
<dbReference type="InterPro" id="IPR025287">
    <property type="entry name" value="WAK_GUB"/>
</dbReference>